<protein>
    <submittedName>
        <fullName evidence="2">Uncharacterized protein</fullName>
    </submittedName>
</protein>
<evidence type="ECO:0000313" key="3">
    <source>
        <dbReference type="Proteomes" id="UP001501469"/>
    </source>
</evidence>
<evidence type="ECO:0000256" key="1">
    <source>
        <dbReference type="SAM" id="SignalP"/>
    </source>
</evidence>
<dbReference type="RefSeq" id="WP_345053968.1">
    <property type="nucleotide sequence ID" value="NZ_BAABDK010000016.1"/>
</dbReference>
<feature type="chain" id="PRO_5046650647" evidence="1">
    <location>
        <begin position="18"/>
        <end position="161"/>
    </location>
</feature>
<name>A0ABP7U521_9BACT</name>
<dbReference type="Proteomes" id="UP001501469">
    <property type="component" value="Unassembled WGS sequence"/>
</dbReference>
<keyword evidence="1" id="KW-0732">Signal</keyword>
<sequence length="161" mass="16798">MRLLLFTFYLCSFLLDAFLNCSGSTPATPDNTMGFSVDGMAYAIKTNVYASQSADSLSVSGNAPQAPPTPSPSVYLTFPKAVGTYQLANRGAGMAVFNTGNQNSDVYYAGTKAGTVFGNGTITVDSYVGNTITGTFSFTAQHAGSGMTKTVTDGHFSCSVR</sequence>
<gene>
    <name evidence="2" type="ORF">GCM10022409_21410</name>
</gene>
<reference evidence="3" key="1">
    <citation type="journal article" date="2019" name="Int. J. Syst. Evol. Microbiol.">
        <title>The Global Catalogue of Microorganisms (GCM) 10K type strain sequencing project: providing services to taxonomists for standard genome sequencing and annotation.</title>
        <authorList>
            <consortium name="The Broad Institute Genomics Platform"/>
            <consortium name="The Broad Institute Genome Sequencing Center for Infectious Disease"/>
            <person name="Wu L."/>
            <person name="Ma J."/>
        </authorList>
    </citation>
    <scope>NUCLEOTIDE SEQUENCE [LARGE SCALE GENOMIC DNA]</scope>
    <source>
        <strain evidence="3">JCM 17225</strain>
    </source>
</reference>
<proteinExistence type="predicted"/>
<feature type="signal peptide" evidence="1">
    <location>
        <begin position="1"/>
        <end position="17"/>
    </location>
</feature>
<dbReference type="Pfam" id="PF19765">
    <property type="entry name" value="DUF6252"/>
    <property type="match status" value="1"/>
</dbReference>
<dbReference type="InterPro" id="IPR046219">
    <property type="entry name" value="DUF6252"/>
</dbReference>
<organism evidence="2 3">
    <name type="scientific">Hymenobacter glaciei</name>
    <dbReference type="NCBI Taxonomy" id="877209"/>
    <lineage>
        <taxon>Bacteria</taxon>
        <taxon>Pseudomonadati</taxon>
        <taxon>Bacteroidota</taxon>
        <taxon>Cytophagia</taxon>
        <taxon>Cytophagales</taxon>
        <taxon>Hymenobacteraceae</taxon>
        <taxon>Hymenobacter</taxon>
    </lineage>
</organism>
<dbReference type="EMBL" id="BAABDK010000016">
    <property type="protein sequence ID" value="GAA4036184.1"/>
    <property type="molecule type" value="Genomic_DNA"/>
</dbReference>
<evidence type="ECO:0000313" key="2">
    <source>
        <dbReference type="EMBL" id="GAA4036184.1"/>
    </source>
</evidence>
<comment type="caution">
    <text evidence="2">The sequence shown here is derived from an EMBL/GenBank/DDBJ whole genome shotgun (WGS) entry which is preliminary data.</text>
</comment>
<accession>A0ABP7U521</accession>
<keyword evidence="3" id="KW-1185">Reference proteome</keyword>